<feature type="transmembrane region" description="Helical" evidence="1">
    <location>
        <begin position="21"/>
        <end position="46"/>
    </location>
</feature>
<keyword evidence="1" id="KW-0472">Membrane</keyword>
<dbReference type="Proteomes" id="UP000295244">
    <property type="component" value="Unassembled WGS sequence"/>
</dbReference>
<proteinExistence type="predicted"/>
<feature type="transmembrane region" description="Helical" evidence="1">
    <location>
        <begin position="66"/>
        <end position="85"/>
    </location>
</feature>
<sequence length="120" mass="13014">MIPRPAKREDELHAYVRGPLFSRPVLCGLGAVFAFSTLGALTWFGLLLLHADTVVGYLGLLETLRVTAVLMGGISATSILFVLHYSRLYTYVSEENVFFTLAFALSFLLGAPCALVGLFG</sequence>
<accession>A0A4R1BTF0</accession>
<dbReference type="AlphaFoldDB" id="A0A4R1BTF0"/>
<protein>
    <submittedName>
        <fullName evidence="2">Uncharacterized protein</fullName>
    </submittedName>
</protein>
<organism evidence="2 3">
    <name type="scientific">Rubrobacter taiwanensis</name>
    <dbReference type="NCBI Taxonomy" id="185139"/>
    <lineage>
        <taxon>Bacteria</taxon>
        <taxon>Bacillati</taxon>
        <taxon>Actinomycetota</taxon>
        <taxon>Rubrobacteria</taxon>
        <taxon>Rubrobacterales</taxon>
        <taxon>Rubrobacteraceae</taxon>
        <taxon>Rubrobacter</taxon>
    </lineage>
</organism>
<dbReference type="EMBL" id="SKBU01000003">
    <property type="protein sequence ID" value="TCJ20535.1"/>
    <property type="molecule type" value="Genomic_DNA"/>
</dbReference>
<dbReference type="RefSeq" id="WP_132687531.1">
    <property type="nucleotide sequence ID" value="NZ_SKBU01000003.1"/>
</dbReference>
<keyword evidence="3" id="KW-1185">Reference proteome</keyword>
<dbReference type="OrthoDB" id="5243429at2"/>
<evidence type="ECO:0000313" key="2">
    <source>
        <dbReference type="EMBL" id="TCJ20535.1"/>
    </source>
</evidence>
<evidence type="ECO:0000313" key="3">
    <source>
        <dbReference type="Proteomes" id="UP000295244"/>
    </source>
</evidence>
<keyword evidence="1" id="KW-0812">Transmembrane</keyword>
<keyword evidence="1" id="KW-1133">Transmembrane helix</keyword>
<reference evidence="2 3" key="1">
    <citation type="submission" date="2019-03" db="EMBL/GenBank/DDBJ databases">
        <title>Whole genome sequence of a novel Rubrobacter taiwanensis strain, isolated from Yellowstone National Park.</title>
        <authorList>
            <person name="Freed S."/>
            <person name="Ramaley R.F."/>
            <person name="Kyndt J.A."/>
        </authorList>
    </citation>
    <scope>NUCLEOTIDE SEQUENCE [LARGE SCALE GENOMIC DNA]</scope>
    <source>
        <strain evidence="2 3">Yellowstone</strain>
    </source>
</reference>
<comment type="caution">
    <text evidence="2">The sequence shown here is derived from an EMBL/GenBank/DDBJ whole genome shotgun (WGS) entry which is preliminary data.</text>
</comment>
<name>A0A4R1BTF0_9ACTN</name>
<gene>
    <name evidence="2" type="ORF">E0L93_01560</name>
</gene>
<evidence type="ECO:0000256" key="1">
    <source>
        <dbReference type="SAM" id="Phobius"/>
    </source>
</evidence>
<feature type="transmembrane region" description="Helical" evidence="1">
    <location>
        <begin position="97"/>
        <end position="119"/>
    </location>
</feature>